<reference evidence="1 2" key="1">
    <citation type="submission" date="2017-06" db="EMBL/GenBank/DDBJ databases">
        <title>Comparative genomic analysis of Ambrosia Fusariam Clade fungi.</title>
        <authorList>
            <person name="Stajich J.E."/>
            <person name="Carrillo J."/>
            <person name="Kijimoto T."/>
            <person name="Eskalen A."/>
            <person name="O'Donnell K."/>
            <person name="Kasson M."/>
        </authorList>
    </citation>
    <scope>NUCLEOTIDE SEQUENCE [LARGE SCALE GENOMIC DNA]</scope>
    <source>
        <strain evidence="1">UCR3666</strain>
    </source>
</reference>
<accession>A0A3M2RHH4</accession>
<organism evidence="1 2">
    <name type="scientific">Fusarium kuroshium</name>
    <dbReference type="NCBI Taxonomy" id="2010991"/>
    <lineage>
        <taxon>Eukaryota</taxon>
        <taxon>Fungi</taxon>
        <taxon>Dikarya</taxon>
        <taxon>Ascomycota</taxon>
        <taxon>Pezizomycotina</taxon>
        <taxon>Sordariomycetes</taxon>
        <taxon>Hypocreomycetidae</taxon>
        <taxon>Hypocreales</taxon>
        <taxon>Nectriaceae</taxon>
        <taxon>Fusarium</taxon>
        <taxon>Fusarium solani species complex</taxon>
    </lineage>
</organism>
<comment type="caution">
    <text evidence="1">The sequence shown here is derived from an EMBL/GenBank/DDBJ whole genome shotgun (WGS) entry which is preliminary data.</text>
</comment>
<protein>
    <recommendedName>
        <fullName evidence="3">Cell division cycle protein 123</fullName>
    </recommendedName>
</protein>
<proteinExistence type="predicted"/>
<keyword evidence="2" id="KW-1185">Reference proteome</keyword>
<evidence type="ECO:0000313" key="1">
    <source>
        <dbReference type="EMBL" id="RMJ04746.1"/>
    </source>
</evidence>
<dbReference type="Proteomes" id="UP000277212">
    <property type="component" value="Unassembled WGS sequence"/>
</dbReference>
<dbReference type="OrthoDB" id="360540at2759"/>
<dbReference type="AlphaFoldDB" id="A0A3M2RHH4"/>
<sequence length="311" mass="35472">MKLVKINLCDVTDDCRDGRATRFNTCFHPADQLPANVSRSSEAPYSFTRWLPLILQIRNIDPTAVQTVRLSRAQARLLVDASTTSIITGEMNRAFEEDLREDVFPAFSSLKFPPEGLFMRLTGCSPKDGRWRDPTRPSLDSTDDIILRLTTSERARNDIVNSLESGSETVDITFLPFDARMDSRREYRVFCCPTNGNITAVSQYCWHRPWLFDRRPGTTLKAVVDKIWAGIVVIHRHIVNDLKPDAELDNLLLQQGFTFDVLYDEDKEATELVELNVFGARSGCGSCLFNWVNDFSQLYGEGEDVEFRVTW</sequence>
<name>A0A3M2RHH4_9HYPO</name>
<gene>
    <name evidence="1" type="ORF">CDV36_014591</name>
</gene>
<dbReference type="EMBL" id="NKUJ01000472">
    <property type="protein sequence ID" value="RMJ04746.1"/>
    <property type="molecule type" value="Genomic_DNA"/>
</dbReference>
<evidence type="ECO:0008006" key="3">
    <source>
        <dbReference type="Google" id="ProtNLM"/>
    </source>
</evidence>
<evidence type="ECO:0000313" key="2">
    <source>
        <dbReference type="Proteomes" id="UP000277212"/>
    </source>
</evidence>